<keyword evidence="3" id="KW-1185">Reference proteome</keyword>
<dbReference type="Proteomes" id="UP001139450">
    <property type="component" value="Unassembled WGS sequence"/>
</dbReference>
<proteinExistence type="predicted"/>
<dbReference type="InterPro" id="IPR017961">
    <property type="entry name" value="DNA_pol_Y-fam_little_finger"/>
</dbReference>
<sequence length="74" mass="8523">MPLETKFVGAEDTFAYDLTTTEEMFRQLDKIASNVASRLERYQLKGRTITLKVKYGDFRQITRSQSLPCPSAMK</sequence>
<evidence type="ECO:0000313" key="3">
    <source>
        <dbReference type="Proteomes" id="UP001139450"/>
    </source>
</evidence>
<evidence type="ECO:0000313" key="2">
    <source>
        <dbReference type="EMBL" id="MCJ8208140.1"/>
    </source>
</evidence>
<dbReference type="GO" id="GO:0009432">
    <property type="term" value="P:SOS response"/>
    <property type="evidence" value="ECO:0007669"/>
    <property type="project" value="TreeGrafter"/>
</dbReference>
<organism evidence="2 3">
    <name type="scientific">Mucilaginibacter straminoryzae</name>
    <dbReference type="NCBI Taxonomy" id="2932774"/>
    <lineage>
        <taxon>Bacteria</taxon>
        <taxon>Pseudomonadati</taxon>
        <taxon>Bacteroidota</taxon>
        <taxon>Sphingobacteriia</taxon>
        <taxon>Sphingobacteriales</taxon>
        <taxon>Sphingobacteriaceae</taxon>
        <taxon>Mucilaginibacter</taxon>
    </lineage>
</organism>
<dbReference type="PANTHER" id="PTHR11076:SF33">
    <property type="entry name" value="DNA POLYMERASE KAPPA"/>
    <property type="match status" value="1"/>
</dbReference>
<dbReference type="Pfam" id="PF11799">
    <property type="entry name" value="IMS_C"/>
    <property type="match status" value="1"/>
</dbReference>
<dbReference type="InterPro" id="IPR036775">
    <property type="entry name" value="DNA_pol_Y-fam_lit_finger_sf"/>
</dbReference>
<dbReference type="PANTHER" id="PTHR11076">
    <property type="entry name" value="DNA REPAIR POLYMERASE UMUC / TRANSFERASE FAMILY MEMBER"/>
    <property type="match status" value="1"/>
</dbReference>
<dbReference type="GO" id="GO:0003684">
    <property type="term" value="F:damaged DNA binding"/>
    <property type="evidence" value="ECO:0007669"/>
    <property type="project" value="InterPro"/>
</dbReference>
<dbReference type="SUPFAM" id="SSF100879">
    <property type="entry name" value="Lesion bypass DNA polymerase (Y-family), little finger domain"/>
    <property type="match status" value="1"/>
</dbReference>
<dbReference type="GO" id="GO:0042276">
    <property type="term" value="P:error-prone translesion synthesis"/>
    <property type="evidence" value="ECO:0007669"/>
    <property type="project" value="TreeGrafter"/>
</dbReference>
<gene>
    <name evidence="2" type="ORF">MUY27_00380</name>
</gene>
<dbReference type="GO" id="GO:0006281">
    <property type="term" value="P:DNA repair"/>
    <property type="evidence" value="ECO:0007669"/>
    <property type="project" value="InterPro"/>
</dbReference>
<dbReference type="GO" id="GO:0005829">
    <property type="term" value="C:cytosol"/>
    <property type="evidence" value="ECO:0007669"/>
    <property type="project" value="TreeGrafter"/>
</dbReference>
<evidence type="ECO:0000259" key="1">
    <source>
        <dbReference type="Pfam" id="PF11799"/>
    </source>
</evidence>
<accession>A0A9X2B7W9</accession>
<protein>
    <recommendedName>
        <fullName evidence="1">DNA polymerase Y-family little finger domain-containing protein</fullName>
    </recommendedName>
</protein>
<dbReference type="AlphaFoldDB" id="A0A9X2B7W9"/>
<dbReference type="InterPro" id="IPR050116">
    <property type="entry name" value="DNA_polymerase-Y"/>
</dbReference>
<reference evidence="2" key="1">
    <citation type="submission" date="2022-04" db="EMBL/GenBank/DDBJ databases">
        <title>Mucilaginibacter sp. RS28 isolated from freshwater.</title>
        <authorList>
            <person name="Ko S.-R."/>
        </authorList>
    </citation>
    <scope>NUCLEOTIDE SEQUENCE</scope>
    <source>
        <strain evidence="2">RS28</strain>
    </source>
</reference>
<comment type="caution">
    <text evidence="2">The sequence shown here is derived from an EMBL/GenBank/DDBJ whole genome shotgun (WGS) entry which is preliminary data.</text>
</comment>
<dbReference type="GO" id="GO:0003887">
    <property type="term" value="F:DNA-directed DNA polymerase activity"/>
    <property type="evidence" value="ECO:0007669"/>
    <property type="project" value="UniProtKB-KW"/>
</dbReference>
<dbReference type="Gene3D" id="3.30.1490.100">
    <property type="entry name" value="DNA polymerase, Y-family, little finger domain"/>
    <property type="match status" value="1"/>
</dbReference>
<name>A0A9X2B7W9_9SPHI</name>
<dbReference type="EMBL" id="JALJEJ010000001">
    <property type="protein sequence ID" value="MCJ8208140.1"/>
    <property type="molecule type" value="Genomic_DNA"/>
</dbReference>
<feature type="domain" description="DNA polymerase Y-family little finger" evidence="1">
    <location>
        <begin position="6"/>
        <end position="72"/>
    </location>
</feature>